<dbReference type="GeneID" id="70784227"/>
<gene>
    <name evidence="1" type="ORF">I6G51_02720</name>
</gene>
<evidence type="ECO:0000313" key="2">
    <source>
        <dbReference type="Proteomes" id="UP000594905"/>
    </source>
</evidence>
<protein>
    <submittedName>
        <fullName evidence="1">DUF3800 domain-containing protein</fullName>
    </submittedName>
</protein>
<sequence length="330" mass="37833">MLELLDQNLQHTVHYSVDAPRCSTSEARVNNTSFRAFKGGRMYIGYFDEFGHNGAYISRSDLNFKTHPVFGIGGFIIPANNVRQLSGAFRKIKERGLKAEIDAKVIAKGLPVERWEKKGAALLTTKNVEKYREVRQMMNRMLNKLEQLDAQVIFYGQEKPRGTNEDTGEDEQSRYDHAMKQLIQRVNWSLSANQRHLMVLDKQGPKERMEIFASSTAFMFSHQDADKLLEPPLEVESHLYQTVQCADWICALLGRISAFKYDPEFKEFDWAIRYFGNRLAHASSPHSKIRAAEAGRDMYANHLGSYRSCYSENEVPMSSTTDLEALKRSD</sequence>
<accession>A0A7T2XMI4</accession>
<dbReference type="RefSeq" id="WP_197712570.1">
    <property type="nucleotide sequence ID" value="NZ_CP065689.1"/>
</dbReference>
<dbReference type="InterPro" id="IPR024524">
    <property type="entry name" value="DUF3800"/>
</dbReference>
<keyword evidence="2" id="KW-1185">Reference proteome</keyword>
<organism evidence="1 2">
    <name type="scientific">Corynebacterium minutissimum</name>
    <dbReference type="NCBI Taxonomy" id="38301"/>
    <lineage>
        <taxon>Bacteria</taxon>
        <taxon>Bacillati</taxon>
        <taxon>Actinomycetota</taxon>
        <taxon>Actinomycetes</taxon>
        <taxon>Mycobacteriales</taxon>
        <taxon>Corynebacteriaceae</taxon>
        <taxon>Corynebacterium</taxon>
    </lineage>
</organism>
<name>A0A7T2XMI4_9CORY</name>
<proteinExistence type="predicted"/>
<reference evidence="1 2" key="1">
    <citation type="submission" date="2020-12" db="EMBL/GenBank/DDBJ databases">
        <title>FDA dAtabase for Regulatory Grade micrObial Sequences (FDA-ARGOS): Supporting development and validation of Infectious Disease Dx tests.</title>
        <authorList>
            <person name="Sproer C."/>
            <person name="Gronow S."/>
            <person name="Severitt S."/>
            <person name="Schroder I."/>
            <person name="Tallon L."/>
            <person name="Sadzewicz L."/>
            <person name="Zhao X."/>
            <person name="Boylan J."/>
            <person name="Ott S."/>
            <person name="Bowen H."/>
            <person name="Vavikolanu K."/>
            <person name="Mehta A."/>
            <person name="Aluvathingal J."/>
            <person name="Nadendla S."/>
            <person name="Lowell S."/>
            <person name="Myers T."/>
            <person name="Yan Y."/>
            <person name="Sichtig H."/>
        </authorList>
    </citation>
    <scope>NUCLEOTIDE SEQUENCE [LARGE SCALE GENOMIC DNA]</scope>
    <source>
        <strain evidence="1 2">FDAARGOS_894</strain>
    </source>
</reference>
<evidence type="ECO:0000313" key="1">
    <source>
        <dbReference type="EMBL" id="QPS60136.1"/>
    </source>
</evidence>
<dbReference type="EMBL" id="CP065689">
    <property type="protein sequence ID" value="QPS60136.1"/>
    <property type="molecule type" value="Genomic_DNA"/>
</dbReference>
<dbReference type="Proteomes" id="UP000594905">
    <property type="component" value="Chromosome"/>
</dbReference>
<dbReference type="Pfam" id="PF12686">
    <property type="entry name" value="DUF3800"/>
    <property type="match status" value="1"/>
</dbReference>